<evidence type="ECO:0000259" key="1">
    <source>
        <dbReference type="Pfam" id="PF19089"/>
    </source>
</evidence>
<dbReference type="AlphaFoldDB" id="A0A9W6B449"/>
<name>A0A9W6B449_9FLAO</name>
<evidence type="ECO:0000313" key="3">
    <source>
        <dbReference type="Proteomes" id="UP001143545"/>
    </source>
</evidence>
<reference evidence="2" key="1">
    <citation type="submission" date="2022-07" db="EMBL/GenBank/DDBJ databases">
        <title>Taxonomy of Novel Oxalotrophic and Methylotrophic Bacteria.</title>
        <authorList>
            <person name="Sahin N."/>
            <person name="Tani A."/>
        </authorList>
    </citation>
    <scope>NUCLEOTIDE SEQUENCE</scope>
    <source>
        <strain evidence="2">AM327</strain>
    </source>
</reference>
<accession>A0A9W6B449</accession>
<proteinExistence type="predicted"/>
<dbReference type="SUPFAM" id="SSF56935">
    <property type="entry name" value="Porins"/>
    <property type="match status" value="1"/>
</dbReference>
<dbReference type="EMBL" id="BRVP01000007">
    <property type="protein sequence ID" value="GLB52209.1"/>
    <property type="molecule type" value="Genomic_DNA"/>
</dbReference>
<gene>
    <name evidence="2" type="ORF">NBRC110019_12480</name>
</gene>
<evidence type="ECO:0000313" key="2">
    <source>
        <dbReference type="EMBL" id="GLB52209.1"/>
    </source>
</evidence>
<feature type="domain" description="DUF5777" evidence="1">
    <location>
        <begin position="33"/>
        <end position="273"/>
    </location>
</feature>
<sequence length="273" mass="30789">MFLFVGLFSYAQDDLLDELDEEVVDEGTVSSTFKALQIVTLQSTKIAAPGDFYFVVSHRFGTVKNGFSEFFGLDNATTKLGGIYGVTDWMSVGLSRHTLLKTYELSIKYRLVNQSDNFPFTIVGYHSMGANSYIDKDDYENLAFTDRLAYVNQLLISRKISAALSLELAPSYVQKNLYNKDLENDKQFVLAAGSRYKLSNRVSLNLEYGYNFNQPEFYSQPLSLGVDIETGGHVFQLLFTNSQAMTDSGYLTNATGDWGQGDFFFGFNLYRVF</sequence>
<dbReference type="InterPro" id="IPR045916">
    <property type="entry name" value="DUF5777"/>
</dbReference>
<comment type="caution">
    <text evidence="2">The sequence shown here is derived from an EMBL/GenBank/DDBJ whole genome shotgun (WGS) entry which is preliminary data.</text>
</comment>
<dbReference type="Proteomes" id="UP001143545">
    <property type="component" value="Unassembled WGS sequence"/>
</dbReference>
<protein>
    <recommendedName>
        <fullName evidence="1">DUF5777 domain-containing protein</fullName>
    </recommendedName>
</protein>
<keyword evidence="3" id="KW-1185">Reference proteome</keyword>
<dbReference type="Pfam" id="PF19089">
    <property type="entry name" value="DUF5777"/>
    <property type="match status" value="1"/>
</dbReference>
<organism evidence="2 3">
    <name type="scientific">Neptunitalea chrysea</name>
    <dbReference type="NCBI Taxonomy" id="1647581"/>
    <lineage>
        <taxon>Bacteria</taxon>
        <taxon>Pseudomonadati</taxon>
        <taxon>Bacteroidota</taxon>
        <taxon>Flavobacteriia</taxon>
        <taxon>Flavobacteriales</taxon>
        <taxon>Flavobacteriaceae</taxon>
        <taxon>Neptunitalea</taxon>
    </lineage>
</organism>